<evidence type="ECO:0000313" key="3">
    <source>
        <dbReference type="EMBL" id="TXB67136.1"/>
    </source>
</evidence>
<evidence type="ECO:0000256" key="1">
    <source>
        <dbReference type="ARBA" id="ARBA00022801"/>
    </source>
</evidence>
<comment type="caution">
    <text evidence="3">The sequence shown here is derived from an EMBL/GenBank/DDBJ whole genome shotgun (WGS) entry which is preliminary data.</text>
</comment>
<dbReference type="RefSeq" id="WP_147098401.1">
    <property type="nucleotide sequence ID" value="NZ_VOOS01000001.1"/>
</dbReference>
<dbReference type="GO" id="GO:0016798">
    <property type="term" value="F:hydrolase activity, acting on glycosyl bonds"/>
    <property type="evidence" value="ECO:0007669"/>
    <property type="project" value="InterPro"/>
</dbReference>
<dbReference type="OrthoDB" id="1434496at2"/>
<feature type="domain" description="CBM-cenC" evidence="2">
    <location>
        <begin position="41"/>
        <end position="177"/>
    </location>
</feature>
<name>A0A5C6RX41_9FLAO</name>
<dbReference type="Proteomes" id="UP000321721">
    <property type="component" value="Unassembled WGS sequence"/>
</dbReference>
<dbReference type="InterPro" id="IPR003305">
    <property type="entry name" value="CenC_carb-bd"/>
</dbReference>
<dbReference type="AlphaFoldDB" id="A0A5C6RX41"/>
<dbReference type="SUPFAM" id="SSF49785">
    <property type="entry name" value="Galactose-binding domain-like"/>
    <property type="match status" value="1"/>
</dbReference>
<dbReference type="EMBL" id="VOOS01000001">
    <property type="protein sequence ID" value="TXB67136.1"/>
    <property type="molecule type" value="Genomic_DNA"/>
</dbReference>
<dbReference type="Pfam" id="PF02018">
    <property type="entry name" value="CBM_4_9"/>
    <property type="match status" value="1"/>
</dbReference>
<keyword evidence="1" id="KW-0378">Hydrolase</keyword>
<gene>
    <name evidence="3" type="ORF">FRY74_02820</name>
</gene>
<reference evidence="3 4" key="1">
    <citation type="submission" date="2019-08" db="EMBL/GenBank/DDBJ databases">
        <title>Genome of Vicingus serpentipes NCIMB 15042.</title>
        <authorList>
            <person name="Bowman J.P."/>
        </authorList>
    </citation>
    <scope>NUCLEOTIDE SEQUENCE [LARGE SCALE GENOMIC DNA]</scope>
    <source>
        <strain evidence="3 4">NCIMB 15042</strain>
    </source>
</reference>
<evidence type="ECO:0000259" key="2">
    <source>
        <dbReference type="Pfam" id="PF02018"/>
    </source>
</evidence>
<organism evidence="3 4">
    <name type="scientific">Vicingus serpentipes</name>
    <dbReference type="NCBI Taxonomy" id="1926625"/>
    <lineage>
        <taxon>Bacteria</taxon>
        <taxon>Pseudomonadati</taxon>
        <taxon>Bacteroidota</taxon>
        <taxon>Flavobacteriia</taxon>
        <taxon>Flavobacteriales</taxon>
        <taxon>Vicingaceae</taxon>
        <taxon>Vicingus</taxon>
    </lineage>
</organism>
<dbReference type="Gene3D" id="2.60.120.260">
    <property type="entry name" value="Galactose-binding domain-like"/>
    <property type="match status" value="1"/>
</dbReference>
<proteinExistence type="predicted"/>
<protein>
    <recommendedName>
        <fullName evidence="2">CBM-cenC domain-containing protein</fullName>
    </recommendedName>
</protein>
<keyword evidence="4" id="KW-1185">Reference proteome</keyword>
<dbReference type="InterPro" id="IPR008979">
    <property type="entry name" value="Galactose-bd-like_sf"/>
</dbReference>
<evidence type="ECO:0000313" key="4">
    <source>
        <dbReference type="Proteomes" id="UP000321721"/>
    </source>
</evidence>
<accession>A0A5C6RX41</accession>
<sequence>MKSILKNLIYPYGITLSLLFGISFNACTQKMSESVNNDKAALNGSFEVVKNNLPVNWLVYTPETVKKGNFDLVIDSDAIDGKQSLKFIIRSCSEKGGWLSPGISQEIKVEPNKTYHIKCWIKNNNSKFRIKVDAIDAFTKDVGPTIESSETTNKWTLHELTYTIPEKMDKLRLEINALQPGTLWIDHITIEKDQ</sequence>